<reference evidence="2" key="2">
    <citation type="submission" date="2016-11" db="UniProtKB">
        <authorList>
            <consortium name="WormBaseParasite"/>
        </authorList>
    </citation>
    <scope>IDENTIFICATION</scope>
</reference>
<evidence type="ECO:0000313" key="2">
    <source>
        <dbReference type="WBParaSite" id="EN70_9676"/>
    </source>
</evidence>
<accession>A0A1I7W4S2</accession>
<dbReference type="Proteomes" id="UP000095285">
    <property type="component" value="Unassembled WGS sequence"/>
</dbReference>
<dbReference type="WBParaSite" id="EN70_9676">
    <property type="protein sequence ID" value="EN70_9676"/>
    <property type="gene ID" value="EN70_9676"/>
</dbReference>
<protein>
    <submittedName>
        <fullName evidence="2">NAC domain-containing protein</fullName>
    </submittedName>
</protein>
<keyword evidence="1" id="KW-1185">Reference proteome</keyword>
<organism evidence="1 2">
    <name type="scientific">Loa loa</name>
    <name type="common">Eye worm</name>
    <name type="synonym">Filaria loa</name>
    <dbReference type="NCBI Taxonomy" id="7209"/>
    <lineage>
        <taxon>Eukaryota</taxon>
        <taxon>Metazoa</taxon>
        <taxon>Ecdysozoa</taxon>
        <taxon>Nematoda</taxon>
        <taxon>Chromadorea</taxon>
        <taxon>Rhabditida</taxon>
        <taxon>Spirurina</taxon>
        <taxon>Spiruromorpha</taxon>
        <taxon>Filarioidea</taxon>
        <taxon>Onchocercidae</taxon>
        <taxon>Loa</taxon>
    </lineage>
</organism>
<name>A0A1I7W4S2_LOALO</name>
<reference evidence="1" key="1">
    <citation type="submission" date="2012-04" db="EMBL/GenBank/DDBJ databases">
        <title>The Genome Sequence of Loa loa.</title>
        <authorList>
            <consortium name="The Broad Institute Genome Sequencing Platform"/>
            <consortium name="Broad Institute Genome Sequencing Center for Infectious Disease"/>
            <person name="Nutman T.B."/>
            <person name="Fink D.L."/>
            <person name="Russ C."/>
            <person name="Young S."/>
            <person name="Zeng Q."/>
            <person name="Gargeya S."/>
            <person name="Alvarado L."/>
            <person name="Berlin A."/>
            <person name="Chapman S.B."/>
            <person name="Chen Z."/>
            <person name="Freedman E."/>
            <person name="Gellesch M."/>
            <person name="Goldberg J."/>
            <person name="Griggs A."/>
            <person name="Gujja S."/>
            <person name="Heilman E.R."/>
            <person name="Heiman D."/>
            <person name="Howarth C."/>
            <person name="Mehta T."/>
            <person name="Neiman D."/>
            <person name="Pearson M."/>
            <person name="Roberts A."/>
            <person name="Saif S."/>
            <person name="Shea T."/>
            <person name="Shenoy N."/>
            <person name="Sisk P."/>
            <person name="Stolte C."/>
            <person name="Sykes S."/>
            <person name="White J."/>
            <person name="Yandava C."/>
            <person name="Haas B."/>
            <person name="Henn M.R."/>
            <person name="Nusbaum C."/>
            <person name="Birren B."/>
        </authorList>
    </citation>
    <scope>NUCLEOTIDE SEQUENCE [LARGE SCALE GENOMIC DNA]</scope>
</reference>
<sequence>MEGIYGGQDERRRLHFNICSGVEQPANHQFFVVVKREMGGKRDKQGYKIVAEKRWRYEGKKDRVTNAGNPDE</sequence>
<evidence type="ECO:0000313" key="1">
    <source>
        <dbReference type="Proteomes" id="UP000095285"/>
    </source>
</evidence>
<proteinExistence type="predicted"/>
<dbReference type="AlphaFoldDB" id="A0A1I7W4S2"/>